<dbReference type="Gene3D" id="1.10.260.40">
    <property type="entry name" value="lambda repressor-like DNA-binding domains"/>
    <property type="match status" value="1"/>
</dbReference>
<sequence length="73" mass="8385">MDMRRRRLKIKEVAADQKMSMGKLSRSSDVSYRTIKLIYDDPFRDASLDTLDKIAVALGVDISDLIEYVDEES</sequence>
<evidence type="ECO:0000313" key="3">
    <source>
        <dbReference type="Proteomes" id="UP000287171"/>
    </source>
</evidence>
<gene>
    <name evidence="2" type="ORF">KDA_30420</name>
</gene>
<dbReference type="GO" id="GO:0003677">
    <property type="term" value="F:DNA binding"/>
    <property type="evidence" value="ECO:0007669"/>
    <property type="project" value="InterPro"/>
</dbReference>
<proteinExistence type="predicted"/>
<dbReference type="EMBL" id="BIFT01000001">
    <property type="protein sequence ID" value="GCE27558.1"/>
    <property type="molecule type" value="Genomic_DNA"/>
</dbReference>
<comment type="caution">
    <text evidence="2">The sequence shown here is derived from an EMBL/GenBank/DDBJ whole genome shotgun (WGS) entry which is preliminary data.</text>
</comment>
<dbReference type="OrthoDB" id="163308at2"/>
<dbReference type="Pfam" id="PF13443">
    <property type="entry name" value="HTH_26"/>
    <property type="match status" value="1"/>
</dbReference>
<reference evidence="3" key="1">
    <citation type="submission" date="2018-12" db="EMBL/GenBank/DDBJ databases">
        <title>Tengunoibacter tsumagoiensis gen. nov., sp. nov., Dictyobacter kobayashii sp. nov., D. alpinus sp. nov., and D. joshuensis sp. nov. and description of Dictyobacteraceae fam. nov. within the order Ktedonobacterales isolated from Tengu-no-mugimeshi.</title>
        <authorList>
            <person name="Wang C.M."/>
            <person name="Zheng Y."/>
            <person name="Sakai Y."/>
            <person name="Toyoda A."/>
            <person name="Minakuchi Y."/>
            <person name="Abe K."/>
            <person name="Yokota A."/>
            <person name="Yabe S."/>
        </authorList>
    </citation>
    <scope>NUCLEOTIDE SEQUENCE [LARGE SCALE GENOMIC DNA]</scope>
    <source>
        <strain evidence="3">Uno16</strain>
    </source>
</reference>
<dbReference type="AlphaFoldDB" id="A0A402B880"/>
<accession>A0A402B880</accession>
<feature type="domain" description="HTH cro/C1-type" evidence="1">
    <location>
        <begin position="10"/>
        <end position="65"/>
    </location>
</feature>
<protein>
    <recommendedName>
        <fullName evidence="1">HTH cro/C1-type domain-containing protein</fullName>
    </recommendedName>
</protein>
<dbReference type="InterPro" id="IPR010982">
    <property type="entry name" value="Lambda_DNA-bd_dom_sf"/>
</dbReference>
<dbReference type="CDD" id="cd00093">
    <property type="entry name" value="HTH_XRE"/>
    <property type="match status" value="1"/>
</dbReference>
<dbReference type="Proteomes" id="UP000287171">
    <property type="component" value="Unassembled WGS sequence"/>
</dbReference>
<keyword evidence="3" id="KW-1185">Reference proteome</keyword>
<dbReference type="SMART" id="SM00530">
    <property type="entry name" value="HTH_XRE"/>
    <property type="match status" value="1"/>
</dbReference>
<name>A0A402B880_9CHLR</name>
<evidence type="ECO:0000259" key="1">
    <source>
        <dbReference type="PROSITE" id="PS50943"/>
    </source>
</evidence>
<organism evidence="2 3">
    <name type="scientific">Dictyobacter alpinus</name>
    <dbReference type="NCBI Taxonomy" id="2014873"/>
    <lineage>
        <taxon>Bacteria</taxon>
        <taxon>Bacillati</taxon>
        <taxon>Chloroflexota</taxon>
        <taxon>Ktedonobacteria</taxon>
        <taxon>Ktedonobacterales</taxon>
        <taxon>Dictyobacteraceae</taxon>
        <taxon>Dictyobacter</taxon>
    </lineage>
</organism>
<dbReference type="SUPFAM" id="SSF47413">
    <property type="entry name" value="lambda repressor-like DNA-binding domains"/>
    <property type="match status" value="1"/>
</dbReference>
<dbReference type="InterPro" id="IPR001387">
    <property type="entry name" value="Cro/C1-type_HTH"/>
</dbReference>
<dbReference type="PROSITE" id="PS50943">
    <property type="entry name" value="HTH_CROC1"/>
    <property type="match status" value="1"/>
</dbReference>
<evidence type="ECO:0000313" key="2">
    <source>
        <dbReference type="EMBL" id="GCE27558.1"/>
    </source>
</evidence>